<name>A0A2S0MNU6_9RHOB</name>
<comment type="subcellular location">
    <subcellularLocation>
        <location evidence="1">Periplasm</location>
    </subcellularLocation>
</comment>
<organism evidence="6 7">
    <name type="scientific">Pukyongiella litopenaei</name>
    <dbReference type="NCBI Taxonomy" id="2605946"/>
    <lineage>
        <taxon>Bacteria</taxon>
        <taxon>Pseudomonadati</taxon>
        <taxon>Pseudomonadota</taxon>
        <taxon>Alphaproteobacteria</taxon>
        <taxon>Rhodobacterales</taxon>
        <taxon>Paracoccaceae</taxon>
        <taxon>Pukyongiella</taxon>
    </lineage>
</organism>
<dbReference type="GO" id="GO:0015833">
    <property type="term" value="P:peptide transport"/>
    <property type="evidence" value="ECO:0007669"/>
    <property type="project" value="TreeGrafter"/>
</dbReference>
<dbReference type="Pfam" id="PF00496">
    <property type="entry name" value="SBP_bac_5"/>
    <property type="match status" value="1"/>
</dbReference>
<dbReference type="GO" id="GO:1904680">
    <property type="term" value="F:peptide transmembrane transporter activity"/>
    <property type="evidence" value="ECO:0007669"/>
    <property type="project" value="TreeGrafter"/>
</dbReference>
<gene>
    <name evidence="6" type="ORF">C6Y53_07205</name>
</gene>
<feature type="chain" id="PRO_5022971508" evidence="4">
    <location>
        <begin position="23"/>
        <end position="517"/>
    </location>
</feature>
<dbReference type="AlphaFoldDB" id="A0A2S0MNU6"/>
<dbReference type="Gene3D" id="3.40.190.10">
    <property type="entry name" value="Periplasmic binding protein-like II"/>
    <property type="match status" value="1"/>
</dbReference>
<dbReference type="GO" id="GO:0030288">
    <property type="term" value="C:outer membrane-bounded periplasmic space"/>
    <property type="evidence" value="ECO:0007669"/>
    <property type="project" value="UniProtKB-ARBA"/>
</dbReference>
<evidence type="ECO:0000313" key="7">
    <source>
        <dbReference type="Proteomes" id="UP000237655"/>
    </source>
</evidence>
<proteinExistence type="inferred from homology"/>
<dbReference type="PIRSF" id="PIRSF002741">
    <property type="entry name" value="MppA"/>
    <property type="match status" value="1"/>
</dbReference>
<dbReference type="EMBL" id="CP027665">
    <property type="protein sequence ID" value="AVO37516.2"/>
    <property type="molecule type" value="Genomic_DNA"/>
</dbReference>
<dbReference type="RefSeq" id="WP_149615484.1">
    <property type="nucleotide sequence ID" value="NZ_CP027665.1"/>
</dbReference>
<feature type="signal peptide" evidence="4">
    <location>
        <begin position="1"/>
        <end position="22"/>
    </location>
</feature>
<dbReference type="Proteomes" id="UP000237655">
    <property type="component" value="Chromosome"/>
</dbReference>
<evidence type="ECO:0000256" key="3">
    <source>
        <dbReference type="ARBA" id="ARBA00022729"/>
    </source>
</evidence>
<dbReference type="CDD" id="cd08517">
    <property type="entry name" value="PBP2_NikA_DppA_OppA_like_13"/>
    <property type="match status" value="1"/>
</dbReference>
<dbReference type="KEGG" id="thas:C6Y53_07205"/>
<keyword evidence="7" id="KW-1185">Reference proteome</keyword>
<dbReference type="SUPFAM" id="SSF53850">
    <property type="entry name" value="Periplasmic binding protein-like II"/>
    <property type="match status" value="1"/>
</dbReference>
<dbReference type="GO" id="GO:0043190">
    <property type="term" value="C:ATP-binding cassette (ABC) transporter complex"/>
    <property type="evidence" value="ECO:0007669"/>
    <property type="project" value="InterPro"/>
</dbReference>
<evidence type="ECO:0000313" key="6">
    <source>
        <dbReference type="EMBL" id="AVO37516.2"/>
    </source>
</evidence>
<comment type="similarity">
    <text evidence="2">Belongs to the bacterial solute-binding protein 5 family.</text>
</comment>
<keyword evidence="3 4" id="KW-0732">Signal</keyword>
<evidence type="ECO:0000256" key="4">
    <source>
        <dbReference type="SAM" id="SignalP"/>
    </source>
</evidence>
<sequence>MQITRLIAVACAALFMGVSAQAQERGGTLKVALNPEPPSAVAGISGTGAAQILYSKIYEGLFSYDFDLTPRGVLAESWEMSDDGLRFTVKLKDNVRWHDGEAFDSDDVVTSYNVFAKESPNLAALAPKIASVTANGPYEVVFDLNTPVPALVYGLALGWLAIIPDHIYGGDAPYRDNPANDTPVGTGPFKLVEWEKGNFIKLVRNDDYHVEGQPYIDDLYFVIIPDSQGRAVAYEQGSIDVVSASILELYDVERLAALDDSQSTSQGWELFSPHAFVWVNNEKPPFDDRNFRQALNYAMDKEFIRDVVFSGMARPTHGAVGSRTRFFDPETEGYAFDRDKARELVEVSSYDGREITLMPASFLGSSWGRLAEYQVQALKDVGINASLDSMDVGTFLKKLSERDYDLAQMYLYQWGDPGIGVSRSFVSATAKPGSPWNNVAMYQDAETDALLAAADAETDPDKRAGLYSQAQHRIAGDAPVIWIAELDFPTIYKARVHDLITDAAGLSSNFAGVWIEK</sequence>
<dbReference type="InterPro" id="IPR000914">
    <property type="entry name" value="SBP_5_dom"/>
</dbReference>
<dbReference type="PANTHER" id="PTHR30290:SF38">
    <property type="entry name" value="D,D-DIPEPTIDE-BINDING PERIPLASMIC PROTEIN DDPA-RELATED"/>
    <property type="match status" value="1"/>
</dbReference>
<dbReference type="Gene3D" id="3.10.105.10">
    <property type="entry name" value="Dipeptide-binding Protein, Domain 3"/>
    <property type="match status" value="1"/>
</dbReference>
<accession>A0A2S0MNU6</accession>
<reference evidence="7" key="1">
    <citation type="submission" date="2018-03" db="EMBL/GenBank/DDBJ databases">
        <title>Genomic analysis of the strain SH-1 isolated from shrimp intestine.</title>
        <authorList>
            <person name="Kim Y.-S."/>
            <person name="Kim S.-E."/>
            <person name="Kim K.-H."/>
        </authorList>
    </citation>
    <scope>NUCLEOTIDE SEQUENCE [LARGE SCALE GENOMIC DNA]</scope>
    <source>
        <strain evidence="7">SH-1</strain>
    </source>
</reference>
<dbReference type="PANTHER" id="PTHR30290">
    <property type="entry name" value="PERIPLASMIC BINDING COMPONENT OF ABC TRANSPORTER"/>
    <property type="match status" value="1"/>
</dbReference>
<feature type="domain" description="Solute-binding protein family 5" evidence="5">
    <location>
        <begin position="70"/>
        <end position="430"/>
    </location>
</feature>
<dbReference type="InterPro" id="IPR039424">
    <property type="entry name" value="SBP_5"/>
</dbReference>
<evidence type="ECO:0000256" key="2">
    <source>
        <dbReference type="ARBA" id="ARBA00005695"/>
    </source>
</evidence>
<dbReference type="InterPro" id="IPR030678">
    <property type="entry name" value="Peptide/Ni-bd"/>
</dbReference>
<protein>
    <submittedName>
        <fullName evidence="6">ABC transporter substrate-binding protein</fullName>
    </submittedName>
</protein>
<evidence type="ECO:0000256" key="1">
    <source>
        <dbReference type="ARBA" id="ARBA00004418"/>
    </source>
</evidence>
<evidence type="ECO:0000259" key="5">
    <source>
        <dbReference type="Pfam" id="PF00496"/>
    </source>
</evidence>